<dbReference type="Gene3D" id="3.30.450.40">
    <property type="match status" value="1"/>
</dbReference>
<dbReference type="SMART" id="SM00065">
    <property type="entry name" value="GAF"/>
    <property type="match status" value="1"/>
</dbReference>
<comment type="catalytic activity">
    <reaction evidence="1">
        <text>ATP + protein L-histidine = ADP + protein N-phospho-L-histidine.</text>
        <dbReference type="EC" id="2.7.13.3"/>
    </reaction>
</comment>
<dbReference type="InterPro" id="IPR029016">
    <property type="entry name" value="GAF-like_dom_sf"/>
</dbReference>
<keyword evidence="6" id="KW-1133">Transmembrane helix</keyword>
<feature type="transmembrane region" description="Helical" evidence="6">
    <location>
        <begin position="12"/>
        <end position="30"/>
    </location>
</feature>
<dbReference type="GO" id="GO:0006355">
    <property type="term" value="P:regulation of DNA-templated transcription"/>
    <property type="evidence" value="ECO:0007669"/>
    <property type="project" value="InterPro"/>
</dbReference>
<evidence type="ECO:0000259" key="7">
    <source>
        <dbReference type="PROSITE" id="PS50109"/>
    </source>
</evidence>
<evidence type="ECO:0000259" key="8">
    <source>
        <dbReference type="PROSITE" id="PS50112"/>
    </source>
</evidence>
<dbReference type="InterPro" id="IPR003594">
    <property type="entry name" value="HATPase_dom"/>
</dbReference>
<dbReference type="InterPro" id="IPR036097">
    <property type="entry name" value="HisK_dim/P_sf"/>
</dbReference>
<dbReference type="PROSITE" id="PS50112">
    <property type="entry name" value="PAS"/>
    <property type="match status" value="1"/>
</dbReference>
<dbReference type="SMART" id="SM00388">
    <property type="entry name" value="HisKA"/>
    <property type="match status" value="1"/>
</dbReference>
<keyword evidence="3" id="KW-0597">Phosphoprotein</keyword>
<dbReference type="PRINTS" id="PR00344">
    <property type="entry name" value="BCTRLSENSOR"/>
</dbReference>
<dbReference type="SUPFAM" id="SSF55785">
    <property type="entry name" value="PYP-like sensor domain (PAS domain)"/>
    <property type="match status" value="1"/>
</dbReference>
<dbReference type="Gene3D" id="3.30.450.20">
    <property type="entry name" value="PAS domain"/>
    <property type="match status" value="1"/>
</dbReference>
<keyword evidence="6" id="KW-0472">Membrane</keyword>
<dbReference type="Pfam" id="PF00989">
    <property type="entry name" value="PAS"/>
    <property type="match status" value="1"/>
</dbReference>
<dbReference type="PANTHER" id="PTHR43047">
    <property type="entry name" value="TWO-COMPONENT HISTIDINE PROTEIN KINASE"/>
    <property type="match status" value="1"/>
</dbReference>
<dbReference type="SMART" id="SM00387">
    <property type="entry name" value="HATPase_c"/>
    <property type="match status" value="1"/>
</dbReference>
<keyword evidence="5" id="KW-0418">Kinase</keyword>
<dbReference type="InterPro" id="IPR004358">
    <property type="entry name" value="Sig_transdc_His_kin-like_C"/>
</dbReference>
<dbReference type="CDD" id="cd00082">
    <property type="entry name" value="HisKA"/>
    <property type="match status" value="1"/>
</dbReference>
<evidence type="ECO:0000256" key="1">
    <source>
        <dbReference type="ARBA" id="ARBA00000085"/>
    </source>
</evidence>
<dbReference type="Gene3D" id="3.30.565.10">
    <property type="entry name" value="Histidine kinase-like ATPase, C-terminal domain"/>
    <property type="match status" value="1"/>
</dbReference>
<dbReference type="InterPro" id="IPR003661">
    <property type="entry name" value="HisK_dim/P_dom"/>
</dbReference>
<dbReference type="InterPro" id="IPR036890">
    <property type="entry name" value="HATPase_C_sf"/>
</dbReference>
<dbReference type="Pfam" id="PF00512">
    <property type="entry name" value="HisKA"/>
    <property type="match status" value="1"/>
</dbReference>
<dbReference type="InterPro" id="IPR035965">
    <property type="entry name" value="PAS-like_dom_sf"/>
</dbReference>
<dbReference type="InterPro" id="IPR005467">
    <property type="entry name" value="His_kinase_dom"/>
</dbReference>
<evidence type="ECO:0000256" key="2">
    <source>
        <dbReference type="ARBA" id="ARBA00012438"/>
    </source>
</evidence>
<evidence type="ECO:0000256" key="3">
    <source>
        <dbReference type="ARBA" id="ARBA00022553"/>
    </source>
</evidence>
<dbReference type="NCBIfam" id="TIGR00229">
    <property type="entry name" value="sensory_box"/>
    <property type="match status" value="1"/>
</dbReference>
<dbReference type="Pfam" id="PF01590">
    <property type="entry name" value="GAF"/>
    <property type="match status" value="1"/>
</dbReference>
<accession>A0A1F5NAH9</accession>
<name>A0A1F5NAH9_9BACT</name>
<sequence length="594" mass="65075">MIGSSTLVAQSLLYAAVFSVIVLIIFWFEYRRVRSRLLKREEQMKHRMYELSILREIGERIGYSLNVHKIVDVITGSLGRLLPYSSVAYMLPDEDGRIFFNISLAEAVNKHFVAEVRTRMLKAFAVLFGKNYSEVDVDESVSGAVTDPTNTDKVQSSFNVPIVINGRPAGVLTVASTEAGLYHTSEEVEILYTIVNQASDAVSKLQTVLEIEKGKLNSMVASMADGVMMVDIQNRLLVLNPQTKKLLGLSSESPTIFEVLDVLSDKFDLRTKIEDSIKRDQLIVEENVSLGSRFMQILITPVKDNKGEPLGSVVLFHDITREKDLEKMREDFTSMMVHELRSPLTGIRSIAGLLKTDRVKNEEKKFSDFVDLISTNANSMLDLVNDLLDVAKFESGKFEVLKRPADLGHIIAGRIESFQSLAQENKLTLEQKVETGVPAELVFDDAKIAQVLNNLISNAVKYNNAGGKITVGAFVCGAGKDISQEAAGHSLSWPGMRNGAKCAADAVVVSVTDTGFGIPAAEMPKLFNKFQQLSTSAKTEKKGTGLGLVVVKGVVEAHGGMVGVFSEEGKGSTFYFTLPVQSVPAPQPAVSVKK</sequence>
<evidence type="ECO:0000256" key="5">
    <source>
        <dbReference type="ARBA" id="ARBA00022777"/>
    </source>
</evidence>
<dbReference type="EMBL" id="MFEG01000045">
    <property type="protein sequence ID" value="OGE74701.1"/>
    <property type="molecule type" value="Genomic_DNA"/>
</dbReference>
<dbReference type="PANTHER" id="PTHR43047:SF72">
    <property type="entry name" value="OSMOSENSING HISTIDINE PROTEIN KINASE SLN1"/>
    <property type="match status" value="1"/>
</dbReference>
<dbReference type="SUPFAM" id="SSF47384">
    <property type="entry name" value="Homodimeric domain of signal transducing histidine kinase"/>
    <property type="match status" value="1"/>
</dbReference>
<evidence type="ECO:0000313" key="9">
    <source>
        <dbReference type="EMBL" id="OGE74701.1"/>
    </source>
</evidence>
<evidence type="ECO:0000256" key="6">
    <source>
        <dbReference type="SAM" id="Phobius"/>
    </source>
</evidence>
<dbReference type="AlphaFoldDB" id="A0A1F5NAH9"/>
<dbReference type="SUPFAM" id="SSF55781">
    <property type="entry name" value="GAF domain-like"/>
    <property type="match status" value="1"/>
</dbReference>
<dbReference type="InterPro" id="IPR000014">
    <property type="entry name" value="PAS"/>
</dbReference>
<gene>
    <name evidence="9" type="ORF">A3K06_01965</name>
</gene>
<feature type="domain" description="Histidine kinase" evidence="7">
    <location>
        <begin position="335"/>
        <end position="582"/>
    </location>
</feature>
<dbReference type="InterPro" id="IPR003018">
    <property type="entry name" value="GAF"/>
</dbReference>
<dbReference type="Pfam" id="PF02518">
    <property type="entry name" value="HATPase_c"/>
    <property type="match status" value="1"/>
</dbReference>
<dbReference type="FunFam" id="3.30.565.10:FF:000006">
    <property type="entry name" value="Sensor histidine kinase WalK"/>
    <property type="match status" value="1"/>
</dbReference>
<reference evidence="9 10" key="1">
    <citation type="journal article" date="2016" name="Nat. Commun.">
        <title>Thousands of microbial genomes shed light on interconnected biogeochemical processes in an aquifer system.</title>
        <authorList>
            <person name="Anantharaman K."/>
            <person name="Brown C.T."/>
            <person name="Hug L.A."/>
            <person name="Sharon I."/>
            <person name="Castelle C.J."/>
            <person name="Probst A.J."/>
            <person name="Thomas B.C."/>
            <person name="Singh A."/>
            <person name="Wilkins M.J."/>
            <person name="Karaoz U."/>
            <person name="Brodie E.L."/>
            <person name="Williams K.H."/>
            <person name="Hubbard S.S."/>
            <person name="Banfield J.F."/>
        </authorList>
    </citation>
    <scope>NUCLEOTIDE SEQUENCE [LARGE SCALE GENOMIC DNA]</scope>
</reference>
<dbReference type="SUPFAM" id="SSF55874">
    <property type="entry name" value="ATPase domain of HSP90 chaperone/DNA topoisomerase II/histidine kinase"/>
    <property type="match status" value="1"/>
</dbReference>
<feature type="domain" description="PAS" evidence="8">
    <location>
        <begin position="212"/>
        <end position="253"/>
    </location>
</feature>
<protein>
    <recommendedName>
        <fullName evidence="2">histidine kinase</fullName>
        <ecNumber evidence="2">2.7.13.3</ecNumber>
    </recommendedName>
</protein>
<evidence type="ECO:0000313" key="10">
    <source>
        <dbReference type="Proteomes" id="UP000176547"/>
    </source>
</evidence>
<dbReference type="EC" id="2.7.13.3" evidence="2"/>
<dbReference type="GO" id="GO:0000155">
    <property type="term" value="F:phosphorelay sensor kinase activity"/>
    <property type="evidence" value="ECO:0007669"/>
    <property type="project" value="InterPro"/>
</dbReference>
<dbReference type="CDD" id="cd00130">
    <property type="entry name" value="PAS"/>
    <property type="match status" value="1"/>
</dbReference>
<dbReference type="InterPro" id="IPR013767">
    <property type="entry name" value="PAS_fold"/>
</dbReference>
<keyword evidence="4" id="KW-0808">Transferase</keyword>
<dbReference type="GO" id="GO:0005886">
    <property type="term" value="C:plasma membrane"/>
    <property type="evidence" value="ECO:0007669"/>
    <property type="project" value="TreeGrafter"/>
</dbReference>
<dbReference type="GO" id="GO:0009927">
    <property type="term" value="F:histidine phosphotransfer kinase activity"/>
    <property type="evidence" value="ECO:0007669"/>
    <property type="project" value="TreeGrafter"/>
</dbReference>
<dbReference type="Gene3D" id="1.10.287.130">
    <property type="match status" value="1"/>
</dbReference>
<keyword evidence="6" id="KW-0812">Transmembrane</keyword>
<comment type="caution">
    <text evidence="9">The sequence shown here is derived from an EMBL/GenBank/DDBJ whole genome shotgun (WGS) entry which is preliminary data.</text>
</comment>
<dbReference type="PROSITE" id="PS50109">
    <property type="entry name" value="HIS_KIN"/>
    <property type="match status" value="1"/>
</dbReference>
<organism evidence="9 10">
    <name type="scientific">Candidatus Doudnabacteria bacterium RIFCSPHIGHO2_01_52_17</name>
    <dbReference type="NCBI Taxonomy" id="1817820"/>
    <lineage>
        <taxon>Bacteria</taxon>
        <taxon>Candidatus Doudnaibacteriota</taxon>
    </lineage>
</organism>
<evidence type="ECO:0000256" key="4">
    <source>
        <dbReference type="ARBA" id="ARBA00022679"/>
    </source>
</evidence>
<dbReference type="Proteomes" id="UP000176547">
    <property type="component" value="Unassembled WGS sequence"/>
</dbReference>
<proteinExistence type="predicted"/>